<name>A0A409YKD2_9AGAR</name>
<accession>A0A409YKD2</accession>
<dbReference type="InterPro" id="IPR038765">
    <property type="entry name" value="Papain-like_cys_pep_sf"/>
</dbReference>
<reference evidence="3 4" key="1">
    <citation type="journal article" date="2018" name="Evol. Lett.">
        <title>Horizontal gene cluster transfer increased hallucinogenic mushroom diversity.</title>
        <authorList>
            <person name="Reynolds H.T."/>
            <person name="Vijayakumar V."/>
            <person name="Gluck-Thaler E."/>
            <person name="Korotkin H.B."/>
            <person name="Matheny P.B."/>
            <person name="Slot J.C."/>
        </authorList>
    </citation>
    <scope>NUCLEOTIDE SEQUENCE [LARGE SCALE GENOMIC DNA]</scope>
    <source>
        <strain evidence="3 4">2629</strain>
    </source>
</reference>
<dbReference type="PROSITE" id="PS50802">
    <property type="entry name" value="OTU"/>
    <property type="match status" value="1"/>
</dbReference>
<dbReference type="PANTHER" id="PTHR12419">
    <property type="entry name" value="OTU DOMAIN CONTAINING PROTEIN"/>
    <property type="match status" value="1"/>
</dbReference>
<dbReference type="InParanoid" id="A0A409YKD2"/>
<evidence type="ECO:0000256" key="1">
    <source>
        <dbReference type="SAM" id="MobiDB-lite"/>
    </source>
</evidence>
<dbReference type="STRING" id="181874.A0A409YKD2"/>
<dbReference type="GO" id="GO:0016579">
    <property type="term" value="P:protein deubiquitination"/>
    <property type="evidence" value="ECO:0007669"/>
    <property type="project" value="TreeGrafter"/>
</dbReference>
<dbReference type="GO" id="GO:0004843">
    <property type="term" value="F:cysteine-type deubiquitinase activity"/>
    <property type="evidence" value="ECO:0007669"/>
    <property type="project" value="TreeGrafter"/>
</dbReference>
<dbReference type="PANTHER" id="PTHR12419:SF10">
    <property type="entry name" value="DEUBIQUITINASE OTUD6B"/>
    <property type="match status" value="1"/>
</dbReference>
<sequence>MAAKKKRSAKQQPLPELPVQPLEQDDDLMNDLLAQLESRDQTVKEQSAQLLNDMDLNSKADAIEKTNPKQDAKARFKARQARKAALLAKSYGPDDPENQERLQREAKEEEESIRKTCKSLGLEIHEANGHCLFSAIADQLSLLHVVPPAQATYANVRLTAANYIHSHRDDFLPFLPSEIGEDGHGAQEPGLMGDAEFESYCNSVRDTAMWGGEPEIVALSKALNLPIHVVQGSTPPIVTHHPTGQETPPTSTQPAIKISYHRRMYGLGEHYNSLRPVAPN</sequence>
<dbReference type="InterPro" id="IPR003323">
    <property type="entry name" value="OTU_dom"/>
</dbReference>
<evidence type="ECO:0000313" key="3">
    <source>
        <dbReference type="EMBL" id="PPR03521.1"/>
    </source>
</evidence>
<dbReference type="Gene3D" id="3.90.70.80">
    <property type="match status" value="1"/>
</dbReference>
<feature type="region of interest" description="Disordered" evidence="1">
    <location>
        <begin position="54"/>
        <end position="73"/>
    </location>
</feature>
<dbReference type="InterPro" id="IPR050704">
    <property type="entry name" value="Peptidase_C85-like"/>
</dbReference>
<dbReference type="Pfam" id="PF02338">
    <property type="entry name" value="OTU"/>
    <property type="match status" value="1"/>
</dbReference>
<keyword evidence="4" id="KW-1185">Reference proteome</keyword>
<feature type="domain" description="OTU" evidence="2">
    <location>
        <begin position="120"/>
        <end position="277"/>
    </location>
</feature>
<comment type="caution">
    <text evidence="3">The sequence shown here is derived from an EMBL/GenBank/DDBJ whole genome shotgun (WGS) entry which is preliminary data.</text>
</comment>
<dbReference type="OrthoDB" id="415023at2759"/>
<dbReference type="EMBL" id="NHTK01001058">
    <property type="protein sequence ID" value="PPR03521.1"/>
    <property type="molecule type" value="Genomic_DNA"/>
</dbReference>
<dbReference type="CDD" id="cd22748">
    <property type="entry name" value="OTU_OTUD6-like"/>
    <property type="match status" value="1"/>
</dbReference>
<dbReference type="FunCoup" id="A0A409YKD2">
    <property type="interactions" value="344"/>
</dbReference>
<feature type="region of interest" description="Disordered" evidence="1">
    <location>
        <begin position="1"/>
        <end position="30"/>
    </location>
</feature>
<protein>
    <recommendedName>
        <fullName evidence="2">OTU domain-containing protein</fullName>
    </recommendedName>
</protein>
<organism evidence="3 4">
    <name type="scientific">Panaeolus cyanescens</name>
    <dbReference type="NCBI Taxonomy" id="181874"/>
    <lineage>
        <taxon>Eukaryota</taxon>
        <taxon>Fungi</taxon>
        <taxon>Dikarya</taxon>
        <taxon>Basidiomycota</taxon>
        <taxon>Agaricomycotina</taxon>
        <taxon>Agaricomycetes</taxon>
        <taxon>Agaricomycetidae</taxon>
        <taxon>Agaricales</taxon>
        <taxon>Agaricineae</taxon>
        <taxon>Galeropsidaceae</taxon>
        <taxon>Panaeolus</taxon>
    </lineage>
</organism>
<evidence type="ECO:0000259" key="2">
    <source>
        <dbReference type="PROSITE" id="PS50802"/>
    </source>
</evidence>
<feature type="compositionally biased region" description="Low complexity" evidence="1">
    <location>
        <begin position="11"/>
        <end position="22"/>
    </location>
</feature>
<dbReference type="Proteomes" id="UP000284842">
    <property type="component" value="Unassembled WGS sequence"/>
</dbReference>
<dbReference type="SUPFAM" id="SSF54001">
    <property type="entry name" value="Cysteine proteinases"/>
    <property type="match status" value="1"/>
</dbReference>
<feature type="compositionally biased region" description="Basic and acidic residues" evidence="1">
    <location>
        <begin position="56"/>
        <end position="73"/>
    </location>
</feature>
<evidence type="ECO:0000313" key="4">
    <source>
        <dbReference type="Proteomes" id="UP000284842"/>
    </source>
</evidence>
<gene>
    <name evidence="3" type="ORF">CVT24_007007</name>
</gene>
<proteinExistence type="predicted"/>
<dbReference type="AlphaFoldDB" id="A0A409YKD2"/>